<evidence type="ECO:0000313" key="5">
    <source>
        <dbReference type="Proteomes" id="UP000005801"/>
    </source>
</evidence>
<comment type="caution">
    <text evidence="4">The sequence shown here is derived from an EMBL/GenBank/DDBJ whole genome shotgun (WGS) entry which is preliminary data.</text>
</comment>
<evidence type="ECO:0000256" key="3">
    <source>
        <dbReference type="PROSITE-ProRule" id="PRU00023"/>
    </source>
</evidence>
<dbReference type="SUPFAM" id="SSF48403">
    <property type="entry name" value="Ankyrin repeat"/>
    <property type="match status" value="1"/>
</dbReference>
<keyword evidence="1" id="KW-0677">Repeat</keyword>
<dbReference type="InterPro" id="IPR002110">
    <property type="entry name" value="Ankyrin_rpt"/>
</dbReference>
<dbReference type="PROSITE" id="PS50088">
    <property type="entry name" value="ANK_REPEAT"/>
    <property type="match status" value="1"/>
</dbReference>
<organism evidence="4 5">
    <name type="scientific">Plesiocystis pacifica SIR-1</name>
    <dbReference type="NCBI Taxonomy" id="391625"/>
    <lineage>
        <taxon>Bacteria</taxon>
        <taxon>Pseudomonadati</taxon>
        <taxon>Myxococcota</taxon>
        <taxon>Polyangia</taxon>
        <taxon>Nannocystales</taxon>
        <taxon>Nannocystaceae</taxon>
        <taxon>Plesiocystis</taxon>
    </lineage>
</organism>
<dbReference type="Gene3D" id="1.25.40.20">
    <property type="entry name" value="Ankyrin repeat-containing domain"/>
    <property type="match status" value="2"/>
</dbReference>
<accession>A6FZN5</accession>
<dbReference type="Gene3D" id="3.80.10.10">
    <property type="entry name" value="Ribonuclease Inhibitor"/>
    <property type="match status" value="1"/>
</dbReference>
<dbReference type="RefSeq" id="WP_006969934.1">
    <property type="nucleotide sequence ID" value="NZ_ABCS01000007.1"/>
</dbReference>
<reference evidence="4 5" key="1">
    <citation type="submission" date="2007-06" db="EMBL/GenBank/DDBJ databases">
        <authorList>
            <person name="Shimkets L."/>
            <person name="Ferriera S."/>
            <person name="Johnson J."/>
            <person name="Kravitz S."/>
            <person name="Beeson K."/>
            <person name="Sutton G."/>
            <person name="Rogers Y.-H."/>
            <person name="Friedman R."/>
            <person name="Frazier M."/>
            <person name="Venter J.C."/>
        </authorList>
    </citation>
    <scope>NUCLEOTIDE SEQUENCE [LARGE SCALE GENOMIC DNA]</scope>
    <source>
        <strain evidence="4 5">SIR-1</strain>
    </source>
</reference>
<evidence type="ECO:0000313" key="4">
    <source>
        <dbReference type="EMBL" id="EDM80841.1"/>
    </source>
</evidence>
<dbReference type="PANTHER" id="PTHR24189:SF50">
    <property type="entry name" value="ANKYRIN REPEAT AND SOCS BOX PROTEIN 2"/>
    <property type="match status" value="1"/>
</dbReference>
<dbReference type="Pfam" id="PF12796">
    <property type="entry name" value="Ank_2"/>
    <property type="match status" value="1"/>
</dbReference>
<dbReference type="AlphaFoldDB" id="A6FZN5"/>
<dbReference type="Proteomes" id="UP000005801">
    <property type="component" value="Unassembled WGS sequence"/>
</dbReference>
<gene>
    <name evidence="4" type="ORF">PPSIR1_28063</name>
</gene>
<evidence type="ECO:0000256" key="2">
    <source>
        <dbReference type="ARBA" id="ARBA00023043"/>
    </source>
</evidence>
<dbReference type="InterPro" id="IPR036770">
    <property type="entry name" value="Ankyrin_rpt-contain_sf"/>
</dbReference>
<dbReference type="STRING" id="391625.PPSIR1_28063"/>
<dbReference type="PROSITE" id="PS50297">
    <property type="entry name" value="ANK_REP_REGION"/>
    <property type="match status" value="1"/>
</dbReference>
<sequence length="948" mass="103021">MIEAGGQRDRPFSLAALERRFLRPRRVDLDALRETLGLTRLGPLAREGLAQGGARVWAKAADAGCIPATWLDDPRRFLVSGRARGQPGRAPLAAPAPPSPHAALLFASDPAGMLEAEARAREVAQALAVWGCPGPTVLSWQLSGNPVDRFAAGGLPASALTRTLAPLRAVLASASRRIYETPHPHLRFQHVVDLLAWRERWRQMAEVPVPREVFVEGTRRRIPDALVDRPLGSLPDPLTPWLALIETGYWLRAIHASGASREVTLLLGAPHPPARVRRVTPPPSNPALRHEPVRAVWSQRLSELRRDCARGDLGWVRRRLREPVADDEPGEPRLAHFAVYGGSEVLELLAGAGMLALEARDWHGRTPLMLAASLPEAGPTGCEPREVSVPISEIVGAAACEHLLRAGAKLEARDHEGRGALHWAAAGRRLASVRALLAASPRPEVDARDHLGRTPLMLAVAADAEVELVRALLDAGADADARDAQGWSALHYLAAASSSSRGQAVGRRLLRAGAVPSRDRWGRTPMDISEAHSSSPVASVLRSVGAIAAGPGLRESPMAGYDPTLVDALTQARVPDWRLDAPFEWAGRGGDRRWRSRETLELWSVWADWLQRQGHPRGRVSALSIAWTRAGRRRRRAEGAADLSRALHEAEAELAPILEGPLHVADPFALARPSSLRGGFVERAHGWVHAARLNAPRWLVYSGVHRNMDAYLGRGAAELVRTEPLLAELHLQGDSLPAFVHAMTVGPTTAPALRRLVVHRVSQELPAAALEAAASALPRVTSLGLYGTSKLLEGRLRWPGLVDLRLRHGDTSEWSRGLSGVELELPDLRALDLGLPMGPRPGEEEVEGFVRMLRQLPPGLLALRLSPVERRFMDALLTELRDGRLPDLRVLELSPVRGAALEPLTDHADLLRGLDLRVGVKATVATQREALLADLRERLPNMRASIVG</sequence>
<keyword evidence="5" id="KW-1185">Reference proteome</keyword>
<feature type="repeat" description="ANK" evidence="3">
    <location>
        <begin position="451"/>
        <end position="484"/>
    </location>
</feature>
<evidence type="ECO:0000256" key="1">
    <source>
        <dbReference type="ARBA" id="ARBA00022737"/>
    </source>
</evidence>
<dbReference type="SMART" id="SM00248">
    <property type="entry name" value="ANK"/>
    <property type="match status" value="4"/>
</dbReference>
<dbReference type="PANTHER" id="PTHR24189">
    <property type="entry name" value="MYOTROPHIN"/>
    <property type="match status" value="1"/>
</dbReference>
<dbReference type="InterPro" id="IPR032675">
    <property type="entry name" value="LRR_dom_sf"/>
</dbReference>
<keyword evidence="2 3" id="KW-0040">ANK repeat</keyword>
<dbReference type="OrthoDB" id="5489406at2"/>
<dbReference type="InterPro" id="IPR050745">
    <property type="entry name" value="Multifunctional_regulatory"/>
</dbReference>
<name>A6FZN5_9BACT</name>
<proteinExistence type="predicted"/>
<protein>
    <submittedName>
        <fullName evidence="4">Uncharacterized protein</fullName>
    </submittedName>
</protein>
<dbReference type="EMBL" id="ABCS01000007">
    <property type="protein sequence ID" value="EDM80841.1"/>
    <property type="molecule type" value="Genomic_DNA"/>
</dbReference>
<dbReference type="eggNOG" id="COG0666">
    <property type="taxonomic scope" value="Bacteria"/>
</dbReference>